<dbReference type="InterPro" id="IPR035892">
    <property type="entry name" value="C2_domain_sf"/>
</dbReference>
<feature type="domain" description="C2" evidence="3">
    <location>
        <begin position="1"/>
        <end position="107"/>
    </location>
</feature>
<evidence type="ECO:0000313" key="5">
    <source>
        <dbReference type="RefSeq" id="XP_021849916.1"/>
    </source>
</evidence>
<organism evidence="4 5">
    <name type="scientific">Spinacia oleracea</name>
    <name type="common">Spinach</name>
    <dbReference type="NCBI Taxonomy" id="3562"/>
    <lineage>
        <taxon>Eukaryota</taxon>
        <taxon>Viridiplantae</taxon>
        <taxon>Streptophyta</taxon>
        <taxon>Embryophyta</taxon>
        <taxon>Tracheophyta</taxon>
        <taxon>Spermatophyta</taxon>
        <taxon>Magnoliopsida</taxon>
        <taxon>eudicotyledons</taxon>
        <taxon>Gunneridae</taxon>
        <taxon>Pentapetalae</taxon>
        <taxon>Caryophyllales</taxon>
        <taxon>Chenopodiaceae</taxon>
        <taxon>Chenopodioideae</taxon>
        <taxon>Anserineae</taxon>
        <taxon>Spinacia</taxon>
    </lineage>
</organism>
<evidence type="ECO:0000256" key="1">
    <source>
        <dbReference type="ARBA" id="ARBA00022723"/>
    </source>
</evidence>
<dbReference type="PANTHER" id="PTHR46502">
    <property type="entry name" value="C2 DOMAIN-CONTAINING"/>
    <property type="match status" value="1"/>
</dbReference>
<dbReference type="PANTHER" id="PTHR46502:SF14">
    <property type="entry name" value="CALCIUM-DEPENDENT LIPID-BINDING (CALB DOMAIN) FAMILY PROTEIN"/>
    <property type="match status" value="1"/>
</dbReference>
<evidence type="ECO:0000313" key="6">
    <source>
        <dbReference type="RefSeq" id="XP_056693567.1"/>
    </source>
</evidence>
<dbReference type="RefSeq" id="XP_056693567.1">
    <property type="nucleotide sequence ID" value="XM_056837589.1"/>
</dbReference>
<reference evidence="4" key="1">
    <citation type="journal article" date="2021" name="Nat. Commun.">
        <title>Genomic analyses provide insights into spinach domestication and the genetic basis of agronomic traits.</title>
        <authorList>
            <person name="Cai X."/>
            <person name="Sun X."/>
            <person name="Xu C."/>
            <person name="Sun H."/>
            <person name="Wang X."/>
            <person name="Ge C."/>
            <person name="Zhang Z."/>
            <person name="Wang Q."/>
            <person name="Fei Z."/>
            <person name="Jiao C."/>
            <person name="Wang Q."/>
        </authorList>
    </citation>
    <scope>NUCLEOTIDE SEQUENCE [LARGE SCALE GENOMIC DNA]</scope>
    <source>
        <strain evidence="4">cv. Varoflay</strain>
    </source>
</reference>
<evidence type="ECO:0000259" key="3">
    <source>
        <dbReference type="PROSITE" id="PS50004"/>
    </source>
</evidence>
<dbReference type="PROSITE" id="PS50004">
    <property type="entry name" value="C2"/>
    <property type="match status" value="1"/>
</dbReference>
<dbReference type="SUPFAM" id="SSF49562">
    <property type="entry name" value="C2 domain (Calcium/lipid-binding domain, CaLB)"/>
    <property type="match status" value="1"/>
</dbReference>
<proteinExistence type="predicted"/>
<evidence type="ECO:0000256" key="2">
    <source>
        <dbReference type="ARBA" id="ARBA00022837"/>
    </source>
</evidence>
<dbReference type="Proteomes" id="UP000813463">
    <property type="component" value="Chromosome 2"/>
</dbReference>
<dbReference type="Gene3D" id="2.60.40.150">
    <property type="entry name" value="C2 domain"/>
    <property type="match status" value="1"/>
</dbReference>
<protein>
    <submittedName>
        <fullName evidence="5 6">Elicitor-responsive protein 3</fullName>
    </submittedName>
</protein>
<sequence>MEGGFLEVLVVNAKGIKPRNLFGKPAYYVVIQCGAEVRRTKITKGYHHKAFWNQKFEFDLSISEWKNLTHLEISIMDDESYKDAGFVGHAIIFLGGIIAEGNDRGLIELHPSPYNVVLEDSTFKGQIKIGLKFEVYKKGHKKTKEESVQVMETGHDFYRSLFRVLKISWWRVLFPYGQY</sequence>
<dbReference type="OrthoDB" id="195679at2759"/>
<dbReference type="GeneID" id="110789531"/>
<dbReference type="Pfam" id="PF00168">
    <property type="entry name" value="C2"/>
    <property type="match status" value="1"/>
</dbReference>
<evidence type="ECO:0000313" key="4">
    <source>
        <dbReference type="Proteomes" id="UP000813463"/>
    </source>
</evidence>
<dbReference type="InterPro" id="IPR000008">
    <property type="entry name" value="C2_dom"/>
</dbReference>
<dbReference type="RefSeq" id="XP_021849916.1">
    <property type="nucleotide sequence ID" value="XM_021994224.1"/>
</dbReference>
<reference evidence="5" key="2">
    <citation type="submission" date="2025-04" db="UniProtKB">
        <authorList>
            <consortium name="RefSeq"/>
        </authorList>
    </citation>
    <scope>IDENTIFICATION</scope>
    <source>
        <tissue evidence="6">Leaf</tissue>
    </source>
</reference>
<keyword evidence="4" id="KW-1185">Reference proteome</keyword>
<dbReference type="SMART" id="SM00239">
    <property type="entry name" value="C2"/>
    <property type="match status" value="1"/>
</dbReference>
<dbReference type="AlphaFoldDB" id="A0A9R0IIQ9"/>
<dbReference type="KEGG" id="soe:110789531"/>
<accession>A0A9R0IIQ9</accession>
<keyword evidence="2" id="KW-0106">Calcium</keyword>
<gene>
    <name evidence="5 6" type="primary">LOC110789531</name>
</gene>
<keyword evidence="1" id="KW-0479">Metal-binding</keyword>
<name>A0A9R0IIQ9_SPIOL</name>
<dbReference type="GO" id="GO:0046872">
    <property type="term" value="F:metal ion binding"/>
    <property type="evidence" value="ECO:0007669"/>
    <property type="project" value="UniProtKB-KW"/>
</dbReference>